<dbReference type="GO" id="GO:0005848">
    <property type="term" value="C:mRNA cleavage stimulating factor complex"/>
    <property type="evidence" value="ECO:0007669"/>
    <property type="project" value="InterPro"/>
</dbReference>
<dbReference type="EMBL" id="QGNW01001602">
    <property type="protein sequence ID" value="RVW35567.1"/>
    <property type="molecule type" value="Genomic_DNA"/>
</dbReference>
<proteinExistence type="predicted"/>
<gene>
    <name evidence="4" type="primary">CSTF50_5</name>
    <name evidence="4" type="ORF">CK203_073779</name>
</gene>
<name>A0A438DJC8_VITVI</name>
<dbReference type="InterPro" id="IPR044633">
    <property type="entry name" value="CstF1-like"/>
</dbReference>
<evidence type="ECO:0000313" key="5">
    <source>
        <dbReference type="Proteomes" id="UP000288805"/>
    </source>
</evidence>
<dbReference type="GO" id="GO:0031124">
    <property type="term" value="P:mRNA 3'-end processing"/>
    <property type="evidence" value="ECO:0007669"/>
    <property type="project" value="InterPro"/>
</dbReference>
<keyword evidence="2" id="KW-0507">mRNA processing</keyword>
<sequence length="118" mass="12599">MDELQRKMEPNLEQTLQEGKLYRQINALIVAYLATTISLRFTAASAVASATMTPLNVDTPPYKLIDLVAKGLAVEKDEMLKGGVPSAAFLDSGAVMPVTYGSIPAPRTVAVDFGQVVS</sequence>
<evidence type="ECO:0000313" key="4">
    <source>
        <dbReference type="EMBL" id="RVW35567.1"/>
    </source>
</evidence>
<evidence type="ECO:0000256" key="3">
    <source>
        <dbReference type="ARBA" id="ARBA00023242"/>
    </source>
</evidence>
<dbReference type="PANTHER" id="PTHR44133">
    <property type="entry name" value="CLEAVAGE STIMULATION FACTOR SUBUNIT 1"/>
    <property type="match status" value="1"/>
</dbReference>
<evidence type="ECO:0000256" key="2">
    <source>
        <dbReference type="ARBA" id="ARBA00022664"/>
    </source>
</evidence>
<dbReference type="PANTHER" id="PTHR44133:SF2">
    <property type="entry name" value="CLEAVAGE STIMULATION FACTOR SUBUNIT 1"/>
    <property type="match status" value="1"/>
</dbReference>
<evidence type="ECO:0000256" key="1">
    <source>
        <dbReference type="ARBA" id="ARBA00004123"/>
    </source>
</evidence>
<accession>A0A438DJC8</accession>
<dbReference type="Proteomes" id="UP000288805">
    <property type="component" value="Unassembled WGS sequence"/>
</dbReference>
<keyword evidence="3" id="KW-0539">Nucleus</keyword>
<reference evidence="4 5" key="1">
    <citation type="journal article" date="2018" name="PLoS Genet.">
        <title>Population sequencing reveals clonal diversity and ancestral inbreeding in the grapevine cultivar Chardonnay.</title>
        <authorList>
            <person name="Roach M.J."/>
            <person name="Johnson D.L."/>
            <person name="Bohlmann J."/>
            <person name="van Vuuren H.J."/>
            <person name="Jones S.J."/>
            <person name="Pretorius I.S."/>
            <person name="Schmidt S.A."/>
            <person name="Borneman A.R."/>
        </authorList>
    </citation>
    <scope>NUCLEOTIDE SEQUENCE [LARGE SCALE GENOMIC DNA]</scope>
    <source>
        <strain evidence="5">cv. Chardonnay</strain>
        <tissue evidence="4">Leaf</tissue>
    </source>
</reference>
<comment type="subcellular location">
    <subcellularLocation>
        <location evidence="1">Nucleus</location>
    </subcellularLocation>
</comment>
<comment type="caution">
    <text evidence="4">The sequence shown here is derived from an EMBL/GenBank/DDBJ whole genome shotgun (WGS) entry which is preliminary data.</text>
</comment>
<protein>
    <submittedName>
        <fullName evidence="4">Cleavage stimulation factor subunit 50</fullName>
    </submittedName>
</protein>
<organism evidence="4 5">
    <name type="scientific">Vitis vinifera</name>
    <name type="common">Grape</name>
    <dbReference type="NCBI Taxonomy" id="29760"/>
    <lineage>
        <taxon>Eukaryota</taxon>
        <taxon>Viridiplantae</taxon>
        <taxon>Streptophyta</taxon>
        <taxon>Embryophyta</taxon>
        <taxon>Tracheophyta</taxon>
        <taxon>Spermatophyta</taxon>
        <taxon>Magnoliopsida</taxon>
        <taxon>eudicotyledons</taxon>
        <taxon>Gunneridae</taxon>
        <taxon>Pentapetalae</taxon>
        <taxon>rosids</taxon>
        <taxon>Vitales</taxon>
        <taxon>Vitaceae</taxon>
        <taxon>Viteae</taxon>
        <taxon>Vitis</taxon>
    </lineage>
</organism>
<dbReference type="AlphaFoldDB" id="A0A438DJC8"/>